<evidence type="ECO:0000256" key="2">
    <source>
        <dbReference type="ARBA" id="ARBA00022771"/>
    </source>
</evidence>
<feature type="compositionally biased region" description="Polar residues" evidence="5">
    <location>
        <begin position="504"/>
        <end position="519"/>
    </location>
</feature>
<feature type="compositionally biased region" description="Pro residues" evidence="5">
    <location>
        <begin position="204"/>
        <end position="213"/>
    </location>
</feature>
<dbReference type="InterPro" id="IPR011011">
    <property type="entry name" value="Znf_FYVE_PHD"/>
</dbReference>
<dbReference type="SUPFAM" id="SSF82199">
    <property type="entry name" value="SET domain"/>
    <property type="match status" value="1"/>
</dbReference>
<feature type="domain" description="SET" evidence="6">
    <location>
        <begin position="287"/>
        <end position="415"/>
    </location>
</feature>
<feature type="compositionally biased region" description="Basic and acidic residues" evidence="5">
    <location>
        <begin position="706"/>
        <end position="729"/>
    </location>
</feature>
<dbReference type="PANTHER" id="PTHR46462:SF3">
    <property type="entry name" value="UPSET, ISOFORM A"/>
    <property type="match status" value="1"/>
</dbReference>
<dbReference type="SMART" id="SM00317">
    <property type="entry name" value="SET"/>
    <property type="match status" value="1"/>
</dbReference>
<dbReference type="Pfam" id="PF00628">
    <property type="entry name" value="PHD"/>
    <property type="match status" value="1"/>
</dbReference>
<accession>A0A151GR34</accession>
<dbReference type="InterPro" id="IPR001214">
    <property type="entry name" value="SET_dom"/>
</dbReference>
<dbReference type="EMBL" id="LAYC01000001">
    <property type="protein sequence ID" value="KYK59550.1"/>
    <property type="molecule type" value="Genomic_DNA"/>
</dbReference>
<feature type="region of interest" description="Disordered" evidence="5">
    <location>
        <begin position="119"/>
        <end position="216"/>
    </location>
</feature>
<keyword evidence="3" id="KW-0862">Zinc</keyword>
<keyword evidence="4" id="KW-0156">Chromatin regulator</keyword>
<feature type="compositionally biased region" description="Basic and acidic residues" evidence="5">
    <location>
        <begin position="736"/>
        <end position="756"/>
    </location>
</feature>
<keyword evidence="2" id="KW-0863">Zinc-finger</keyword>
<feature type="region of interest" description="Disordered" evidence="5">
    <location>
        <begin position="580"/>
        <end position="656"/>
    </location>
</feature>
<feature type="region of interest" description="Disordered" evidence="5">
    <location>
        <begin position="670"/>
        <end position="838"/>
    </location>
</feature>
<dbReference type="InterPro" id="IPR013083">
    <property type="entry name" value="Znf_RING/FYVE/PHD"/>
</dbReference>
<name>A0A151GR34_DRECN</name>
<dbReference type="GO" id="GO:0006325">
    <property type="term" value="P:chromatin organization"/>
    <property type="evidence" value="ECO:0007669"/>
    <property type="project" value="UniProtKB-KW"/>
</dbReference>
<dbReference type="GeneID" id="63713323"/>
<evidence type="ECO:0000313" key="8">
    <source>
        <dbReference type="Proteomes" id="UP000076580"/>
    </source>
</evidence>
<feature type="compositionally biased region" description="Polar residues" evidence="5">
    <location>
        <begin position="183"/>
        <end position="200"/>
    </location>
</feature>
<dbReference type="GO" id="GO:0008270">
    <property type="term" value="F:zinc ion binding"/>
    <property type="evidence" value="ECO:0007669"/>
    <property type="project" value="UniProtKB-KW"/>
</dbReference>
<dbReference type="AlphaFoldDB" id="A0A151GR34"/>
<feature type="compositionally biased region" description="Basic residues" evidence="5">
    <location>
        <begin position="171"/>
        <end position="181"/>
    </location>
</feature>
<keyword evidence="1" id="KW-0479">Metal-binding</keyword>
<proteinExistence type="predicted"/>
<feature type="compositionally biased region" description="Basic residues" evidence="5">
    <location>
        <begin position="493"/>
        <end position="503"/>
    </location>
</feature>
<dbReference type="PANTHER" id="PTHR46462">
    <property type="entry name" value="UPSET, ISOFORM A"/>
    <property type="match status" value="1"/>
</dbReference>
<protein>
    <submittedName>
        <fullName evidence="7">SET domain protein</fullName>
    </submittedName>
</protein>
<evidence type="ECO:0000256" key="4">
    <source>
        <dbReference type="ARBA" id="ARBA00022853"/>
    </source>
</evidence>
<evidence type="ECO:0000256" key="3">
    <source>
        <dbReference type="ARBA" id="ARBA00022833"/>
    </source>
</evidence>
<dbReference type="InParanoid" id="A0A151GR34"/>
<evidence type="ECO:0000259" key="6">
    <source>
        <dbReference type="PROSITE" id="PS50280"/>
    </source>
</evidence>
<gene>
    <name evidence="7" type="ORF">DCS_00680</name>
</gene>
<reference evidence="7 8" key="1">
    <citation type="journal article" date="2016" name="Sci. Rep.">
        <title>Insights into Adaptations to a Near-Obligate Nematode Endoparasitic Lifestyle from the Finished Genome of Drechmeria coniospora.</title>
        <authorList>
            <person name="Zhang L."/>
            <person name="Zhou Z."/>
            <person name="Guo Q."/>
            <person name="Fokkens L."/>
            <person name="Miskei M."/>
            <person name="Pocsi I."/>
            <person name="Zhang W."/>
            <person name="Chen M."/>
            <person name="Wang L."/>
            <person name="Sun Y."/>
            <person name="Donzelli B.G."/>
            <person name="Gibson D.M."/>
            <person name="Nelson D.R."/>
            <person name="Luo J.G."/>
            <person name="Rep M."/>
            <person name="Liu H."/>
            <person name="Yang S."/>
            <person name="Wang J."/>
            <person name="Krasnoff S.B."/>
            <person name="Xu Y."/>
            <person name="Molnar I."/>
            <person name="Lin M."/>
        </authorList>
    </citation>
    <scope>NUCLEOTIDE SEQUENCE [LARGE SCALE GENOMIC DNA]</scope>
    <source>
        <strain evidence="7 8">ARSEF 6962</strain>
    </source>
</reference>
<dbReference type="RefSeq" id="XP_040658902.1">
    <property type="nucleotide sequence ID" value="XM_040798019.1"/>
</dbReference>
<feature type="compositionally biased region" description="Low complexity" evidence="5">
    <location>
        <begin position="694"/>
        <end position="703"/>
    </location>
</feature>
<feature type="compositionally biased region" description="Basic and acidic residues" evidence="5">
    <location>
        <begin position="523"/>
        <end position="538"/>
    </location>
</feature>
<evidence type="ECO:0000256" key="5">
    <source>
        <dbReference type="SAM" id="MobiDB-lite"/>
    </source>
</evidence>
<feature type="compositionally biased region" description="Basic residues" evidence="5">
    <location>
        <begin position="124"/>
        <end position="138"/>
    </location>
</feature>
<dbReference type="FunCoup" id="A0A151GR34">
    <property type="interactions" value="121"/>
</dbReference>
<comment type="caution">
    <text evidence="7">The sequence shown here is derived from an EMBL/GenBank/DDBJ whole genome shotgun (WGS) entry which is preliminary data.</text>
</comment>
<dbReference type="GO" id="GO:0034967">
    <property type="term" value="C:Set3 complex"/>
    <property type="evidence" value="ECO:0007669"/>
    <property type="project" value="TreeGrafter"/>
</dbReference>
<feature type="compositionally biased region" description="Low complexity" evidence="5">
    <location>
        <begin position="807"/>
        <end position="826"/>
    </location>
</feature>
<dbReference type="STRING" id="98403.A0A151GR34"/>
<keyword evidence="8" id="KW-1185">Reference proteome</keyword>
<sequence>MTDNPAKLPPQIVVPSQPAALAAPATPVIKGEVAANAAETADEEPYTIKCICNFTDDDGNTIYCETCDSWQHIECFYPNNRDEAIREDFAHSCADCKPRPLDRQAALERAQMLRNAVVKEQAGGKKHKRPPKSHKKKAKPADVLTNGTNGHSGPSENGKRVGPGEQPPPSKKSKTSHRHSHSIGSLPSKRSPSYGNSRSNLAHPPSPATTPPDLPDDFMIHHYSDGFYSLYNESPVPDSHNNAFASIAIPAALGRWLRDPATMKKEVGRTRAEVFHEHPRTPAEAIPRLEVEDSTRTSAAGATLRWRFVKSTAPVKKDVPLIELNGEIGFQKDYCANPDNLWADLSSPLPFVFFHPILPLYIDTRKEGSLARYIRRSCKPNAQLDTHLSAGSDYHFWLVSDRFISENEQITLPWDFRLEKSVHSRWLNLLGLSEDDAALRHEPEMDESEYNAIKNWIDRILSEYGGCACDLENNCAFARFHRRYIFGKNQGRPAKKKARKSRNHTISPTSTGQATNSPAASDGRVDDNADSDIKHEPTASRSNLLARDRGPFPLGQFDKLGILTEPTDRDKRKVAMVEDSFRRMEQAQPPRKKKRVSDGTTASTSSKPKPRTGSTGPPATGADGSVPRSKSGSPAAGAQSNGAAHPGKPGAPRKFSSALARPTYCDVSIQTDPVEGEWFSGACKSRGSKKRVISLSKRLLNSRLKNHVEEKEVQKEVQMEGPSEKPKEEPTEEPEDERKDMSDDVPSERPKEEPREAQNLQSLPLPNAADASAHVDLPTREREPSTLSCPAGAGPSLSHAGEDQPHTGAPAAATSTTRSGTGSRGAMKTPDLGIQIPPVPAFDNSALATTPLPVTSTSATVQSPSCSTLASTLPSPVVSSLAISPSPAKKKLSLSDYTKSRMNKSVGKAASGLGLVKPGLASLDDNGVDVSMALAKAEDLVSPPVPAATNDA</sequence>
<dbReference type="Gene3D" id="2.170.270.10">
    <property type="entry name" value="SET domain"/>
    <property type="match status" value="1"/>
</dbReference>
<feature type="region of interest" description="Disordered" evidence="5">
    <location>
        <begin position="490"/>
        <end position="565"/>
    </location>
</feature>
<dbReference type="InterPro" id="IPR046341">
    <property type="entry name" value="SET_dom_sf"/>
</dbReference>
<dbReference type="GO" id="GO:0006355">
    <property type="term" value="P:regulation of DNA-templated transcription"/>
    <property type="evidence" value="ECO:0007669"/>
    <property type="project" value="TreeGrafter"/>
</dbReference>
<feature type="compositionally biased region" description="Polar residues" evidence="5">
    <location>
        <begin position="145"/>
        <end position="155"/>
    </location>
</feature>
<organism evidence="7 8">
    <name type="scientific">Drechmeria coniospora</name>
    <name type="common">Nematophagous fungus</name>
    <name type="synonym">Meria coniospora</name>
    <dbReference type="NCBI Taxonomy" id="98403"/>
    <lineage>
        <taxon>Eukaryota</taxon>
        <taxon>Fungi</taxon>
        <taxon>Dikarya</taxon>
        <taxon>Ascomycota</taxon>
        <taxon>Pezizomycotina</taxon>
        <taxon>Sordariomycetes</taxon>
        <taxon>Hypocreomycetidae</taxon>
        <taxon>Hypocreales</taxon>
        <taxon>Ophiocordycipitaceae</taxon>
        <taxon>Drechmeria</taxon>
    </lineage>
</organism>
<feature type="compositionally biased region" description="Polar residues" evidence="5">
    <location>
        <begin position="628"/>
        <end position="642"/>
    </location>
</feature>
<dbReference type="SUPFAM" id="SSF57903">
    <property type="entry name" value="FYVE/PHD zinc finger"/>
    <property type="match status" value="1"/>
</dbReference>
<evidence type="ECO:0000256" key="1">
    <source>
        <dbReference type="ARBA" id="ARBA00022723"/>
    </source>
</evidence>
<dbReference type="Proteomes" id="UP000076580">
    <property type="component" value="Chromosome 01"/>
</dbReference>
<dbReference type="InterPro" id="IPR019787">
    <property type="entry name" value="Znf_PHD-finger"/>
</dbReference>
<dbReference type="Gene3D" id="3.30.40.10">
    <property type="entry name" value="Zinc/RING finger domain, C3HC4 (zinc finger)"/>
    <property type="match status" value="1"/>
</dbReference>
<dbReference type="GO" id="GO:0070210">
    <property type="term" value="C:Rpd3L-Expanded complex"/>
    <property type="evidence" value="ECO:0007669"/>
    <property type="project" value="TreeGrafter"/>
</dbReference>
<dbReference type="PROSITE" id="PS50280">
    <property type="entry name" value="SET"/>
    <property type="match status" value="1"/>
</dbReference>
<evidence type="ECO:0000313" key="7">
    <source>
        <dbReference type="EMBL" id="KYK59550.1"/>
    </source>
</evidence>
<dbReference type="Pfam" id="PF00856">
    <property type="entry name" value="SET"/>
    <property type="match status" value="1"/>
</dbReference>
<feature type="compositionally biased region" description="Polar residues" evidence="5">
    <location>
        <begin position="598"/>
        <end position="617"/>
    </location>
</feature>